<feature type="domain" description="HTH araC/xylS-type" evidence="4">
    <location>
        <begin position="189"/>
        <end position="287"/>
    </location>
</feature>
<dbReference type="PROSITE" id="PS00041">
    <property type="entry name" value="HTH_ARAC_FAMILY_1"/>
    <property type="match status" value="1"/>
</dbReference>
<dbReference type="Gene3D" id="2.60.120.10">
    <property type="entry name" value="Jelly Rolls"/>
    <property type="match status" value="1"/>
</dbReference>
<keyword evidence="2" id="KW-0238">DNA-binding</keyword>
<dbReference type="Proteomes" id="UP000276128">
    <property type="component" value="Unassembled WGS sequence"/>
</dbReference>
<dbReference type="EMBL" id="RXHU01000110">
    <property type="protein sequence ID" value="RTE02849.1"/>
    <property type="molecule type" value="Genomic_DNA"/>
</dbReference>
<dbReference type="Pfam" id="PF02311">
    <property type="entry name" value="AraC_binding"/>
    <property type="match status" value="1"/>
</dbReference>
<dbReference type="PRINTS" id="PR00032">
    <property type="entry name" value="HTHARAC"/>
</dbReference>
<organism evidence="5 6">
    <name type="scientific">Paenibacillus whitsoniae</name>
    <dbReference type="NCBI Taxonomy" id="2496558"/>
    <lineage>
        <taxon>Bacteria</taxon>
        <taxon>Bacillati</taxon>
        <taxon>Bacillota</taxon>
        <taxon>Bacilli</taxon>
        <taxon>Bacillales</taxon>
        <taxon>Paenibacillaceae</taxon>
        <taxon>Paenibacillus</taxon>
    </lineage>
</organism>
<dbReference type="PANTHER" id="PTHR43280:SF2">
    <property type="entry name" value="HTH-TYPE TRANSCRIPTIONAL REGULATOR EXSA"/>
    <property type="match status" value="1"/>
</dbReference>
<protein>
    <submittedName>
        <fullName evidence="5">AraC family transcriptional regulator</fullName>
    </submittedName>
</protein>
<evidence type="ECO:0000256" key="3">
    <source>
        <dbReference type="ARBA" id="ARBA00023163"/>
    </source>
</evidence>
<dbReference type="Pfam" id="PF12833">
    <property type="entry name" value="HTH_18"/>
    <property type="match status" value="1"/>
</dbReference>
<dbReference type="AlphaFoldDB" id="A0A430J554"/>
<comment type="caution">
    <text evidence="5">The sequence shown here is derived from an EMBL/GenBank/DDBJ whole genome shotgun (WGS) entry which is preliminary data.</text>
</comment>
<gene>
    <name evidence="5" type="ORF">EJQ19_28755</name>
</gene>
<evidence type="ECO:0000313" key="6">
    <source>
        <dbReference type="Proteomes" id="UP000276128"/>
    </source>
</evidence>
<dbReference type="InterPro" id="IPR020449">
    <property type="entry name" value="Tscrpt_reg_AraC-type_HTH"/>
</dbReference>
<reference evidence="5 6" key="1">
    <citation type="submission" date="2018-12" db="EMBL/GenBank/DDBJ databases">
        <title>Bacillus ochoae sp. nov., Paenibacillus whitsoniae sp. nov., Paenibacillus spiritus sp. nov. Isolated from the Mars Exploration Rover during spacecraft assembly.</title>
        <authorList>
            <person name="Seuylemezian A."/>
            <person name="Vaishampayan P."/>
        </authorList>
    </citation>
    <scope>NUCLEOTIDE SEQUENCE [LARGE SCALE GENOMIC DNA]</scope>
    <source>
        <strain evidence="5 6">MER 54</strain>
    </source>
</reference>
<dbReference type="InterPro" id="IPR003313">
    <property type="entry name" value="AraC-bd"/>
</dbReference>
<dbReference type="InterPro" id="IPR014710">
    <property type="entry name" value="RmlC-like_jellyroll"/>
</dbReference>
<keyword evidence="3" id="KW-0804">Transcription</keyword>
<evidence type="ECO:0000256" key="1">
    <source>
        <dbReference type="ARBA" id="ARBA00023015"/>
    </source>
</evidence>
<keyword evidence="6" id="KW-1185">Reference proteome</keyword>
<dbReference type="InterPro" id="IPR018060">
    <property type="entry name" value="HTH_AraC"/>
</dbReference>
<dbReference type="GO" id="GO:0003700">
    <property type="term" value="F:DNA-binding transcription factor activity"/>
    <property type="evidence" value="ECO:0007669"/>
    <property type="project" value="InterPro"/>
</dbReference>
<dbReference type="PANTHER" id="PTHR43280">
    <property type="entry name" value="ARAC-FAMILY TRANSCRIPTIONAL REGULATOR"/>
    <property type="match status" value="1"/>
</dbReference>
<proteinExistence type="predicted"/>
<evidence type="ECO:0000313" key="5">
    <source>
        <dbReference type="EMBL" id="RTE02849.1"/>
    </source>
</evidence>
<dbReference type="PROSITE" id="PS01124">
    <property type="entry name" value="HTH_ARAC_FAMILY_2"/>
    <property type="match status" value="1"/>
</dbReference>
<dbReference type="InterPro" id="IPR037923">
    <property type="entry name" value="HTH-like"/>
</dbReference>
<keyword evidence="1" id="KW-0805">Transcription regulation</keyword>
<evidence type="ECO:0000259" key="4">
    <source>
        <dbReference type="PROSITE" id="PS01124"/>
    </source>
</evidence>
<sequence>MSIRRHSFVMLEDSFFHPGVPIYVNRAYESFESSEHSHEFIEITYVSEGAGVHYIADEAVPALHGTLFFIPVGCRHVFRPKTPEKDRPLIVYNCLIRTAYLTELGSGFPQASGICGIFADSSLHWFTMNDSSGEYQAIFRELYREFSTKPPGYLAVLTSLIIRILTGLYRHQLQIDAPAAEKPLWLTLEEAISYVDRHYSTDIRLGELAARSNLSERQFRRLFKSQTGMSFTDYLQSIRIEAACKLLIGSRSSVSEVAASVGYADMKFFHRLFKKKTGITPGQFRNRTNEAPALK</sequence>
<accession>A0A430J554</accession>
<dbReference type="InterPro" id="IPR018062">
    <property type="entry name" value="HTH_AraC-typ_CS"/>
</dbReference>
<dbReference type="RefSeq" id="WP_126144675.1">
    <property type="nucleotide sequence ID" value="NZ_RXHU01000110.1"/>
</dbReference>
<dbReference type="OrthoDB" id="2582835at2"/>
<dbReference type="Gene3D" id="1.10.10.60">
    <property type="entry name" value="Homeodomain-like"/>
    <property type="match status" value="2"/>
</dbReference>
<dbReference type="SMART" id="SM00342">
    <property type="entry name" value="HTH_ARAC"/>
    <property type="match status" value="1"/>
</dbReference>
<evidence type="ECO:0000256" key="2">
    <source>
        <dbReference type="ARBA" id="ARBA00023125"/>
    </source>
</evidence>
<dbReference type="SUPFAM" id="SSF46689">
    <property type="entry name" value="Homeodomain-like"/>
    <property type="match status" value="2"/>
</dbReference>
<dbReference type="InterPro" id="IPR009057">
    <property type="entry name" value="Homeodomain-like_sf"/>
</dbReference>
<dbReference type="SUPFAM" id="SSF51215">
    <property type="entry name" value="Regulatory protein AraC"/>
    <property type="match status" value="1"/>
</dbReference>
<dbReference type="GO" id="GO:0043565">
    <property type="term" value="F:sequence-specific DNA binding"/>
    <property type="evidence" value="ECO:0007669"/>
    <property type="project" value="InterPro"/>
</dbReference>
<name>A0A430J554_9BACL</name>